<accession>A0ABV7YDB7</accession>
<evidence type="ECO:0000313" key="3">
    <source>
        <dbReference type="Proteomes" id="UP001595699"/>
    </source>
</evidence>
<dbReference type="Pfam" id="PF24722">
    <property type="entry name" value="DUF7674"/>
    <property type="match status" value="1"/>
</dbReference>
<organism evidence="2 3">
    <name type="scientific">Tenggerimyces flavus</name>
    <dbReference type="NCBI Taxonomy" id="1708749"/>
    <lineage>
        <taxon>Bacteria</taxon>
        <taxon>Bacillati</taxon>
        <taxon>Actinomycetota</taxon>
        <taxon>Actinomycetes</taxon>
        <taxon>Propionibacteriales</taxon>
        <taxon>Nocardioidaceae</taxon>
        <taxon>Tenggerimyces</taxon>
    </lineage>
</organism>
<sequence length="233" mass="25385">MSNQINALVTQLAEAVTRFPDMLAEHREQYGPQAPRAFLRTLAFVSAAGYQSGASDAAGEFQKVLDILDAEVGKDDAVDELIAVAFLANAPLDGDPRGSLQQLLGPKLRGLLDKVPAHDSTHGFVHRMVAAEPALAADLNEHVETYDDVLPHLFMGEIVDRLVEWIGSGEESALARAGTVLQALEDEWGKDYEIDETIAASFVENLPDEDSSDRKILSLLGPKLKKELDRQRA</sequence>
<evidence type="ECO:0000313" key="2">
    <source>
        <dbReference type="EMBL" id="MFC3761625.1"/>
    </source>
</evidence>
<reference evidence="3" key="1">
    <citation type="journal article" date="2019" name="Int. J. Syst. Evol. Microbiol.">
        <title>The Global Catalogue of Microorganisms (GCM) 10K type strain sequencing project: providing services to taxonomists for standard genome sequencing and annotation.</title>
        <authorList>
            <consortium name="The Broad Institute Genomics Platform"/>
            <consortium name="The Broad Institute Genome Sequencing Center for Infectious Disease"/>
            <person name="Wu L."/>
            <person name="Ma J."/>
        </authorList>
    </citation>
    <scope>NUCLEOTIDE SEQUENCE [LARGE SCALE GENOMIC DNA]</scope>
    <source>
        <strain evidence="3">CGMCC 4.7241</strain>
    </source>
</reference>
<protein>
    <recommendedName>
        <fullName evidence="1">DUF7674 domain-containing protein</fullName>
    </recommendedName>
</protein>
<dbReference type="InterPro" id="IPR056091">
    <property type="entry name" value="DUF7674"/>
</dbReference>
<dbReference type="Proteomes" id="UP001595699">
    <property type="component" value="Unassembled WGS sequence"/>
</dbReference>
<comment type="caution">
    <text evidence="2">The sequence shown here is derived from an EMBL/GenBank/DDBJ whole genome shotgun (WGS) entry which is preliminary data.</text>
</comment>
<proteinExistence type="predicted"/>
<feature type="domain" description="DUF7674" evidence="1">
    <location>
        <begin position="126"/>
        <end position="230"/>
    </location>
</feature>
<name>A0ABV7YDB7_9ACTN</name>
<dbReference type="EMBL" id="JBHRZH010000009">
    <property type="protein sequence ID" value="MFC3761625.1"/>
    <property type="molecule type" value="Genomic_DNA"/>
</dbReference>
<evidence type="ECO:0000259" key="1">
    <source>
        <dbReference type="Pfam" id="PF24722"/>
    </source>
</evidence>
<dbReference type="RefSeq" id="WP_205114181.1">
    <property type="nucleotide sequence ID" value="NZ_JAFBCM010000001.1"/>
</dbReference>
<keyword evidence="3" id="KW-1185">Reference proteome</keyword>
<gene>
    <name evidence="2" type="ORF">ACFOUW_12330</name>
</gene>